<dbReference type="InParanoid" id="A0A3N1GWQ7"/>
<proteinExistence type="inferred from homology"/>
<evidence type="ECO:0000313" key="9">
    <source>
        <dbReference type="EMBL" id="ROP34690.1"/>
    </source>
</evidence>
<keyword evidence="3 7" id="KW-0812">Transmembrane</keyword>
<evidence type="ECO:0000256" key="8">
    <source>
        <dbReference type="SAM" id="MobiDB-lite"/>
    </source>
</evidence>
<name>A0A3N1GWQ7_9ACTN</name>
<reference evidence="9 10" key="1">
    <citation type="journal article" date="2015" name="Stand. Genomic Sci.">
        <title>Genomic Encyclopedia of Bacterial and Archaeal Type Strains, Phase III: the genomes of soil and plant-associated and newly described type strains.</title>
        <authorList>
            <person name="Whitman W.B."/>
            <person name="Woyke T."/>
            <person name="Klenk H.P."/>
            <person name="Zhou Y."/>
            <person name="Lilburn T.G."/>
            <person name="Beck B.J."/>
            <person name="De Vos P."/>
            <person name="Vandamme P."/>
            <person name="Eisen J.A."/>
            <person name="Garrity G."/>
            <person name="Hugenholtz P."/>
            <person name="Kyrpides N.C."/>
        </authorList>
    </citation>
    <scope>NUCLEOTIDE SEQUENCE [LARGE SCALE GENOMIC DNA]</scope>
    <source>
        <strain evidence="9 10">CECT 7306</strain>
    </source>
</reference>
<feature type="region of interest" description="Disordered" evidence="8">
    <location>
        <begin position="1"/>
        <end position="48"/>
    </location>
</feature>
<evidence type="ECO:0000256" key="2">
    <source>
        <dbReference type="ARBA" id="ARBA00022618"/>
    </source>
</evidence>
<protein>
    <recommendedName>
        <fullName evidence="7">Cell division protein CrgA</fullName>
    </recommendedName>
</protein>
<comment type="function">
    <text evidence="7">Involved in cell division.</text>
</comment>
<dbReference type="Proteomes" id="UP000276232">
    <property type="component" value="Unassembled WGS sequence"/>
</dbReference>
<gene>
    <name evidence="7" type="primary">crgA</name>
    <name evidence="9" type="ORF">EDC03_2509</name>
</gene>
<comment type="similarity">
    <text evidence="7">Belongs to the CrgA family.</text>
</comment>
<dbReference type="OrthoDB" id="5189646at2"/>
<comment type="subcellular location">
    <subcellularLocation>
        <location evidence="7">Cell membrane</location>
        <topology evidence="7">Multi-pass membrane protein</topology>
    </subcellularLocation>
</comment>
<organism evidence="9 10">
    <name type="scientific">Pseudokineococcus lusitanus</name>
    <dbReference type="NCBI Taxonomy" id="763993"/>
    <lineage>
        <taxon>Bacteria</taxon>
        <taxon>Bacillati</taxon>
        <taxon>Actinomycetota</taxon>
        <taxon>Actinomycetes</taxon>
        <taxon>Kineosporiales</taxon>
        <taxon>Kineosporiaceae</taxon>
        <taxon>Pseudokineococcus</taxon>
    </lineage>
</organism>
<dbReference type="AlphaFoldDB" id="A0A3N1GWQ7"/>
<dbReference type="HAMAP" id="MF_00631">
    <property type="entry name" value="CrgA"/>
    <property type="match status" value="1"/>
</dbReference>
<evidence type="ECO:0000313" key="10">
    <source>
        <dbReference type="Proteomes" id="UP000276232"/>
    </source>
</evidence>
<evidence type="ECO:0000256" key="7">
    <source>
        <dbReference type="HAMAP-Rule" id="MF_00631"/>
    </source>
</evidence>
<keyword evidence="5 7" id="KW-0472">Membrane</keyword>
<keyword evidence="10" id="KW-1185">Reference proteome</keyword>
<feature type="compositionally biased region" description="Basic residues" evidence="8">
    <location>
        <begin position="1"/>
        <end position="11"/>
    </location>
</feature>
<evidence type="ECO:0000256" key="4">
    <source>
        <dbReference type="ARBA" id="ARBA00022989"/>
    </source>
</evidence>
<evidence type="ECO:0000256" key="1">
    <source>
        <dbReference type="ARBA" id="ARBA00022475"/>
    </source>
</evidence>
<sequence>MPESRRRRRRGSNQPVKGGPTAPKGAAAAAAEAPQVSDDAPRRTADVRTPNPPWFVPVMLGLMVLGLAWIVVWYVTENRYPVPGIGSWNLVAGFAVVLVGFLMTTRWR</sequence>
<dbReference type="GO" id="GO:0051301">
    <property type="term" value="P:cell division"/>
    <property type="evidence" value="ECO:0007669"/>
    <property type="project" value="UniProtKB-UniRule"/>
</dbReference>
<feature type="compositionally biased region" description="Low complexity" evidence="8">
    <location>
        <begin position="18"/>
        <end position="34"/>
    </location>
</feature>
<evidence type="ECO:0000256" key="6">
    <source>
        <dbReference type="ARBA" id="ARBA00023306"/>
    </source>
</evidence>
<dbReference type="RefSeq" id="WP_123380576.1">
    <property type="nucleotide sequence ID" value="NZ_RJKN01000006.1"/>
</dbReference>
<dbReference type="InterPro" id="IPR009619">
    <property type="entry name" value="CrgA"/>
</dbReference>
<dbReference type="FunCoup" id="A0A3N1GWQ7">
    <property type="interactions" value="1"/>
</dbReference>
<keyword evidence="1 7" id="KW-1003">Cell membrane</keyword>
<dbReference type="EMBL" id="RJKN01000006">
    <property type="protein sequence ID" value="ROP34690.1"/>
    <property type="molecule type" value="Genomic_DNA"/>
</dbReference>
<keyword evidence="4 7" id="KW-1133">Transmembrane helix</keyword>
<accession>A0A3N1GWQ7</accession>
<keyword evidence="2 7" id="KW-0132">Cell division</keyword>
<feature type="transmembrane region" description="Helical" evidence="7">
    <location>
        <begin position="54"/>
        <end position="75"/>
    </location>
</feature>
<evidence type="ECO:0000256" key="3">
    <source>
        <dbReference type="ARBA" id="ARBA00022692"/>
    </source>
</evidence>
<evidence type="ECO:0000256" key="5">
    <source>
        <dbReference type="ARBA" id="ARBA00023136"/>
    </source>
</evidence>
<keyword evidence="6 7" id="KW-0131">Cell cycle</keyword>
<comment type="caution">
    <text evidence="9">The sequence shown here is derived from an EMBL/GenBank/DDBJ whole genome shotgun (WGS) entry which is preliminary data.</text>
</comment>
<feature type="transmembrane region" description="Helical" evidence="7">
    <location>
        <begin position="87"/>
        <end position="105"/>
    </location>
</feature>
<dbReference type="GO" id="GO:0005886">
    <property type="term" value="C:plasma membrane"/>
    <property type="evidence" value="ECO:0007669"/>
    <property type="project" value="UniProtKB-SubCell"/>
</dbReference>
<dbReference type="Pfam" id="PF06781">
    <property type="entry name" value="CrgA"/>
    <property type="match status" value="1"/>
</dbReference>